<keyword evidence="2" id="KW-0560">Oxidoreductase</keyword>
<evidence type="ECO:0000313" key="6">
    <source>
        <dbReference type="EMBL" id="MUN55851.1"/>
    </source>
</evidence>
<reference evidence="6 7" key="1">
    <citation type="submission" date="2019-12" db="EMBL/GenBank/DDBJ databases">
        <authorList>
            <person name="Li J."/>
            <person name="Shi Y."/>
            <person name="Xu G."/>
            <person name="Xiao D."/>
            <person name="Ran X."/>
        </authorList>
    </citation>
    <scope>NUCLEOTIDE SEQUENCE [LARGE SCALE GENOMIC DNA]</scope>
    <source>
        <strain evidence="6 7">JCM 15915</strain>
    </source>
</reference>
<evidence type="ECO:0000259" key="5">
    <source>
        <dbReference type="Pfam" id="PF01370"/>
    </source>
</evidence>
<evidence type="ECO:0000256" key="3">
    <source>
        <dbReference type="ARBA" id="ARBA00023027"/>
    </source>
</evidence>
<dbReference type="PANTHER" id="PTHR43103:SF5">
    <property type="entry name" value="4-EPIMERASE, PUTATIVE (AFU_ORTHOLOGUE AFUA_7G00360)-RELATED"/>
    <property type="match status" value="1"/>
</dbReference>
<dbReference type="Pfam" id="PF01370">
    <property type="entry name" value="Epimerase"/>
    <property type="match status" value="1"/>
</dbReference>
<dbReference type="Gene3D" id="3.40.50.720">
    <property type="entry name" value="NAD(P)-binding Rossmann-like Domain"/>
    <property type="match status" value="1"/>
</dbReference>
<accession>A0A7K1LKX6</accession>
<dbReference type="InterPro" id="IPR001509">
    <property type="entry name" value="Epimerase_deHydtase"/>
</dbReference>
<proteinExistence type="inferred from homology"/>
<dbReference type="InterPro" id="IPR036291">
    <property type="entry name" value="NAD(P)-bd_dom_sf"/>
</dbReference>
<evidence type="ECO:0000256" key="1">
    <source>
        <dbReference type="ARBA" id="ARBA00007637"/>
    </source>
</evidence>
<dbReference type="OrthoDB" id="9801785at2"/>
<evidence type="ECO:0000256" key="2">
    <source>
        <dbReference type="ARBA" id="ARBA00023002"/>
    </source>
</evidence>
<sequence>MTDLSSETWLLTGASGRIGRQLRSCLRERVAHLVIADLEAPSDPASNESAMAFDLDDPHSVAALLPGCDGVVHLAGIPDEAPYADLMRVNALGTYHVLEAMRSAGVPRLVYASSNRLTGFHATSELLDDHSTIRPDGLYGASKAAVEALTRLYADKFGIQVCNIRIGTYKERPTTDRDAATWLSPGDANLAFEAAMTTHVPYSVFYAVSANRHRFWSLEPGRAIGYVPNDDASAVLGADVRPPEESPQAGDMASPEFTLPYL</sequence>
<keyword evidence="7" id="KW-1185">Reference proteome</keyword>
<dbReference type="Proteomes" id="UP000462152">
    <property type="component" value="Unassembled WGS sequence"/>
</dbReference>
<dbReference type="EMBL" id="WOGT01000009">
    <property type="protein sequence ID" value="MUN55851.1"/>
    <property type="molecule type" value="Genomic_DNA"/>
</dbReference>
<name>A0A7K1LKX6_9MICC</name>
<dbReference type="RefSeq" id="WP_129316157.1">
    <property type="nucleotide sequence ID" value="NZ_NOIQ01000019.1"/>
</dbReference>
<feature type="region of interest" description="Disordered" evidence="4">
    <location>
        <begin position="239"/>
        <end position="262"/>
    </location>
</feature>
<gene>
    <name evidence="6" type="ORF">GMA10_11650</name>
</gene>
<protein>
    <submittedName>
        <fullName evidence="6">NAD-dependent epimerase/dehydratase family protein</fullName>
    </submittedName>
</protein>
<dbReference type="PANTHER" id="PTHR43103">
    <property type="entry name" value="NUCLEOSIDE-DIPHOSPHATE-SUGAR EPIMERASE"/>
    <property type="match status" value="1"/>
</dbReference>
<keyword evidence="3" id="KW-0520">NAD</keyword>
<comment type="similarity">
    <text evidence="1">Belongs to the NAD(P)-dependent epimerase/dehydratase family.</text>
</comment>
<dbReference type="GO" id="GO:0016491">
    <property type="term" value="F:oxidoreductase activity"/>
    <property type="evidence" value="ECO:0007669"/>
    <property type="project" value="UniProtKB-KW"/>
</dbReference>
<comment type="caution">
    <text evidence="6">The sequence shown here is derived from an EMBL/GenBank/DDBJ whole genome shotgun (WGS) entry which is preliminary data.</text>
</comment>
<dbReference type="SUPFAM" id="SSF51735">
    <property type="entry name" value="NAD(P)-binding Rossmann-fold domains"/>
    <property type="match status" value="1"/>
</dbReference>
<feature type="domain" description="NAD-dependent epimerase/dehydratase" evidence="5">
    <location>
        <begin position="9"/>
        <end position="167"/>
    </location>
</feature>
<dbReference type="PROSITE" id="PS00061">
    <property type="entry name" value="ADH_SHORT"/>
    <property type="match status" value="1"/>
</dbReference>
<organism evidence="6 7">
    <name type="scientific">Rothia koreensis</name>
    <dbReference type="NCBI Taxonomy" id="592378"/>
    <lineage>
        <taxon>Bacteria</taxon>
        <taxon>Bacillati</taxon>
        <taxon>Actinomycetota</taxon>
        <taxon>Actinomycetes</taxon>
        <taxon>Micrococcales</taxon>
        <taxon>Micrococcaceae</taxon>
        <taxon>Rothia</taxon>
    </lineage>
</organism>
<dbReference type="InterPro" id="IPR020904">
    <property type="entry name" value="Sc_DH/Rdtase_CS"/>
</dbReference>
<dbReference type="AlphaFoldDB" id="A0A7K1LKX6"/>
<evidence type="ECO:0000313" key="7">
    <source>
        <dbReference type="Proteomes" id="UP000462152"/>
    </source>
</evidence>
<evidence type="ECO:0000256" key="4">
    <source>
        <dbReference type="SAM" id="MobiDB-lite"/>
    </source>
</evidence>